<dbReference type="Proteomes" id="UP000727907">
    <property type="component" value="Unassembled WGS sequence"/>
</dbReference>
<comment type="caution">
    <text evidence="7">The sequence shown here is derived from an EMBL/GenBank/DDBJ whole genome shotgun (WGS) entry which is preliminary data.</text>
</comment>
<evidence type="ECO:0000313" key="8">
    <source>
        <dbReference type="Proteomes" id="UP000727907"/>
    </source>
</evidence>
<keyword evidence="3 7" id="KW-0560">Oxidoreductase</keyword>
<dbReference type="InterPro" id="IPR011251">
    <property type="entry name" value="Luciferase-like_dom"/>
</dbReference>
<dbReference type="GO" id="GO:0004497">
    <property type="term" value="F:monooxygenase activity"/>
    <property type="evidence" value="ECO:0007669"/>
    <property type="project" value="UniProtKB-KW"/>
</dbReference>
<dbReference type="EMBL" id="JAHOPB010000002">
    <property type="protein sequence ID" value="MBU8876709.1"/>
    <property type="molecule type" value="Genomic_DNA"/>
</dbReference>
<sequence>MAERHNLAVRQFHLGWFLGNSFGVHGWNQPWSGVDAREWAQPDLHIELAGALERACFDCLLLEDSLFVPDNYGGSMDFYLERALRAPKNDPLPLVPLIAQATKHLGIVPTISTSFYPPYLLARLIATLDLMSKGRVGCNFVTSTAERAAQNFGLDAHLEHDLRYEMADEFVDLVTKLWSSWDADAVVADRETGIFVDPAKVRAIDFKGRFFSSRGPLNTAQPPQGRPVLVQAGGSPQGKAFAARHMDVVVAALGTVAEMKAFRDDMRKRVAAEGRDPDSCKVLFVVSPTLGETNEEAEDRAARRQAQREAAPEVSLAMMGSLTDIDFSTFDLDAPLAELTTNGQQGTLKRFLAQGRTLREVAANYRFGFEDAVVGSVERVADVMEEAMEQVGGDGFMFNGPLSRRYVADVTDGLVPALQKRGLVRTAYAHAHFRDNLFAF</sequence>
<keyword evidence="1" id="KW-0285">Flavoprotein</keyword>
<feature type="compositionally biased region" description="Basic and acidic residues" evidence="5">
    <location>
        <begin position="299"/>
        <end position="311"/>
    </location>
</feature>
<keyword evidence="2" id="KW-0288">FMN</keyword>
<organism evidence="7 8">
    <name type="scientific">Reyranella humidisoli</name>
    <dbReference type="NCBI Taxonomy" id="2849149"/>
    <lineage>
        <taxon>Bacteria</taxon>
        <taxon>Pseudomonadati</taxon>
        <taxon>Pseudomonadota</taxon>
        <taxon>Alphaproteobacteria</taxon>
        <taxon>Hyphomicrobiales</taxon>
        <taxon>Reyranellaceae</taxon>
        <taxon>Reyranella</taxon>
    </lineage>
</organism>
<accession>A0ABS6IRQ3</accession>
<evidence type="ECO:0000256" key="4">
    <source>
        <dbReference type="ARBA" id="ARBA00023033"/>
    </source>
</evidence>
<keyword evidence="4 7" id="KW-0503">Monooxygenase</keyword>
<evidence type="ECO:0000259" key="6">
    <source>
        <dbReference type="Pfam" id="PF00296"/>
    </source>
</evidence>
<evidence type="ECO:0000313" key="7">
    <source>
        <dbReference type="EMBL" id="MBU8876709.1"/>
    </source>
</evidence>
<gene>
    <name evidence="7" type="ORF">KQ910_23240</name>
</gene>
<dbReference type="PANTHER" id="PTHR30011">
    <property type="entry name" value="ALKANESULFONATE MONOOXYGENASE-RELATED"/>
    <property type="match status" value="1"/>
</dbReference>
<evidence type="ECO:0000256" key="3">
    <source>
        <dbReference type="ARBA" id="ARBA00023002"/>
    </source>
</evidence>
<proteinExistence type="predicted"/>
<dbReference type="InterPro" id="IPR016215">
    <property type="entry name" value="NTA_MOA"/>
</dbReference>
<feature type="domain" description="Luciferase-like" evidence="6">
    <location>
        <begin position="38"/>
        <end position="394"/>
    </location>
</feature>
<reference evidence="7 8" key="1">
    <citation type="submission" date="2021-06" db="EMBL/GenBank/DDBJ databases">
        <authorList>
            <person name="Lee D.H."/>
        </authorList>
    </citation>
    <scope>NUCLEOTIDE SEQUENCE [LARGE SCALE GENOMIC DNA]</scope>
    <source>
        <strain evidence="7 8">MMS21-HV4-11</strain>
    </source>
</reference>
<evidence type="ECO:0000256" key="5">
    <source>
        <dbReference type="SAM" id="MobiDB-lite"/>
    </source>
</evidence>
<name>A0ABS6IRQ3_9HYPH</name>
<dbReference type="EC" id="1.14.-.-" evidence="7"/>
<keyword evidence="8" id="KW-1185">Reference proteome</keyword>
<dbReference type="PANTHER" id="PTHR30011:SF16">
    <property type="entry name" value="C2H2 FINGER DOMAIN TRANSCRIPTION FACTOR (EUROFUNG)-RELATED"/>
    <property type="match status" value="1"/>
</dbReference>
<dbReference type="PIRSF" id="PIRSF000337">
    <property type="entry name" value="NTA_MOA"/>
    <property type="match status" value="1"/>
</dbReference>
<protein>
    <submittedName>
        <fullName evidence="7">NtaA/DmoA family FMN-dependent monooxygenase</fullName>
        <ecNumber evidence="7">1.14.-.-</ecNumber>
    </submittedName>
</protein>
<feature type="region of interest" description="Disordered" evidence="5">
    <location>
        <begin position="293"/>
        <end position="312"/>
    </location>
</feature>
<dbReference type="InterPro" id="IPR051260">
    <property type="entry name" value="Diverse_substr_monoxygenases"/>
</dbReference>
<dbReference type="NCBIfam" id="TIGR03860">
    <property type="entry name" value="FMN_nitrolo"/>
    <property type="match status" value="1"/>
</dbReference>
<evidence type="ECO:0000256" key="1">
    <source>
        <dbReference type="ARBA" id="ARBA00022630"/>
    </source>
</evidence>
<evidence type="ECO:0000256" key="2">
    <source>
        <dbReference type="ARBA" id="ARBA00022643"/>
    </source>
</evidence>
<dbReference type="Pfam" id="PF00296">
    <property type="entry name" value="Bac_luciferase"/>
    <property type="match status" value="1"/>
</dbReference>